<sequence length="129" mass="14855">MDSSDFFDHQFVPHEDRRLNLSKSNQPIHCSLEFYWNNDLTVTFSPNSSLEFLSKNAFSSKAFLLIYVISFLIEEFIYNHSLSDIIKLSYLCCLHSVHKSVSPFLAIYPIVSEFLEACFNAGLNTSLLM</sequence>
<organism evidence="1 2">
    <name type="scientific">Glomus cerebriforme</name>
    <dbReference type="NCBI Taxonomy" id="658196"/>
    <lineage>
        <taxon>Eukaryota</taxon>
        <taxon>Fungi</taxon>
        <taxon>Fungi incertae sedis</taxon>
        <taxon>Mucoromycota</taxon>
        <taxon>Glomeromycotina</taxon>
        <taxon>Glomeromycetes</taxon>
        <taxon>Glomerales</taxon>
        <taxon>Glomeraceae</taxon>
        <taxon>Glomus</taxon>
    </lineage>
</organism>
<dbReference type="Proteomes" id="UP000265703">
    <property type="component" value="Unassembled WGS sequence"/>
</dbReference>
<name>A0A397TMF7_9GLOM</name>
<evidence type="ECO:0000313" key="1">
    <source>
        <dbReference type="EMBL" id="RIA96221.1"/>
    </source>
</evidence>
<comment type="caution">
    <text evidence="1">The sequence shown here is derived from an EMBL/GenBank/DDBJ whole genome shotgun (WGS) entry which is preliminary data.</text>
</comment>
<evidence type="ECO:0000313" key="2">
    <source>
        <dbReference type="Proteomes" id="UP000265703"/>
    </source>
</evidence>
<accession>A0A397TMF7</accession>
<proteinExistence type="predicted"/>
<keyword evidence="2" id="KW-1185">Reference proteome</keyword>
<reference evidence="1 2" key="1">
    <citation type="submission" date="2018-06" db="EMBL/GenBank/DDBJ databases">
        <title>Comparative genomics reveals the genomic features of Rhizophagus irregularis, R. cerebriforme, R. diaphanum and Gigaspora rosea, and their symbiotic lifestyle signature.</title>
        <authorList>
            <person name="Morin E."/>
            <person name="San Clemente H."/>
            <person name="Chen E.C.H."/>
            <person name="De La Providencia I."/>
            <person name="Hainaut M."/>
            <person name="Kuo A."/>
            <person name="Kohler A."/>
            <person name="Murat C."/>
            <person name="Tang N."/>
            <person name="Roy S."/>
            <person name="Loubradou J."/>
            <person name="Henrissat B."/>
            <person name="Grigoriev I.V."/>
            <person name="Corradi N."/>
            <person name="Roux C."/>
            <person name="Martin F.M."/>
        </authorList>
    </citation>
    <scope>NUCLEOTIDE SEQUENCE [LARGE SCALE GENOMIC DNA]</scope>
    <source>
        <strain evidence="1 2">DAOM 227022</strain>
    </source>
</reference>
<gene>
    <name evidence="1" type="ORF">C1645_815669</name>
</gene>
<protein>
    <submittedName>
        <fullName evidence="1">Uncharacterized protein</fullName>
    </submittedName>
</protein>
<dbReference type="EMBL" id="QKYT01000048">
    <property type="protein sequence ID" value="RIA96221.1"/>
    <property type="molecule type" value="Genomic_DNA"/>
</dbReference>
<dbReference type="AlphaFoldDB" id="A0A397TMF7"/>